<proteinExistence type="predicted"/>
<reference evidence="4" key="2">
    <citation type="submission" date="2020-04" db="EMBL/GenBank/DDBJ databases">
        <authorList>
            <consortium name="NCBI Genome Project"/>
        </authorList>
    </citation>
    <scope>NUCLEOTIDE SEQUENCE</scope>
    <source>
        <strain evidence="4">CBS 781.70</strain>
    </source>
</reference>
<organism evidence="2">
    <name type="scientific">Eremomyces bilateralis CBS 781.70</name>
    <dbReference type="NCBI Taxonomy" id="1392243"/>
    <lineage>
        <taxon>Eukaryota</taxon>
        <taxon>Fungi</taxon>
        <taxon>Dikarya</taxon>
        <taxon>Ascomycota</taxon>
        <taxon>Pezizomycotina</taxon>
        <taxon>Dothideomycetes</taxon>
        <taxon>Dothideomycetes incertae sedis</taxon>
        <taxon>Eremomycetales</taxon>
        <taxon>Eremomycetaceae</taxon>
        <taxon>Eremomyces</taxon>
    </lineage>
</organism>
<evidence type="ECO:0000313" key="3">
    <source>
        <dbReference type="Proteomes" id="UP000504638"/>
    </source>
</evidence>
<dbReference type="EMBL" id="ML975151">
    <property type="protein sequence ID" value="KAF1815322.1"/>
    <property type="molecule type" value="Genomic_DNA"/>
</dbReference>
<dbReference type="Proteomes" id="UP000504638">
    <property type="component" value="Unplaced"/>
</dbReference>
<accession>A0A6G1GBH0</accession>
<evidence type="ECO:0008006" key="5">
    <source>
        <dbReference type="Google" id="ProtNLM"/>
    </source>
</evidence>
<gene>
    <name evidence="2 4" type="ORF">P152DRAFT_181985</name>
</gene>
<sequence length="107" mass="11431">MVLAELTVALTFLAFDSMLGPVGERRADGSERTVVLGYEHIVKNVVAAVVLCDFEHNVGQGRRGEELRNGGDGSGIPCIIARSIQRGMADQASTHKYGTNITLNCGQ</sequence>
<dbReference type="GeneID" id="54414742"/>
<keyword evidence="1" id="KW-0732">Signal</keyword>
<reference evidence="4" key="3">
    <citation type="submission" date="2025-04" db="UniProtKB">
        <authorList>
            <consortium name="RefSeq"/>
        </authorList>
    </citation>
    <scope>IDENTIFICATION</scope>
    <source>
        <strain evidence="4">CBS 781.70</strain>
    </source>
</reference>
<evidence type="ECO:0000313" key="4">
    <source>
        <dbReference type="RefSeq" id="XP_033536953.1"/>
    </source>
</evidence>
<reference evidence="2 4" key="1">
    <citation type="submission" date="2020-01" db="EMBL/GenBank/DDBJ databases">
        <authorList>
            <consortium name="DOE Joint Genome Institute"/>
            <person name="Haridas S."/>
            <person name="Albert R."/>
            <person name="Binder M."/>
            <person name="Bloem J."/>
            <person name="Labutti K."/>
            <person name="Salamov A."/>
            <person name="Andreopoulos B."/>
            <person name="Baker S.E."/>
            <person name="Barry K."/>
            <person name="Bills G."/>
            <person name="Bluhm B.H."/>
            <person name="Cannon C."/>
            <person name="Castanera R."/>
            <person name="Culley D.E."/>
            <person name="Daum C."/>
            <person name="Ezra D."/>
            <person name="Gonzalez J.B."/>
            <person name="Henrissat B."/>
            <person name="Kuo A."/>
            <person name="Liang C."/>
            <person name="Lipzen A."/>
            <person name="Lutzoni F."/>
            <person name="Magnuson J."/>
            <person name="Mondo S."/>
            <person name="Nolan M."/>
            <person name="Ohm R."/>
            <person name="Pangilinan J."/>
            <person name="Park H.-J."/>
            <person name="Ramirez L."/>
            <person name="Alfaro M."/>
            <person name="Sun H."/>
            <person name="Tritt A."/>
            <person name="Yoshinaga Y."/>
            <person name="Zwiers L.-H."/>
            <person name="Turgeon B.G."/>
            <person name="Goodwin S.B."/>
            <person name="Spatafora J.W."/>
            <person name="Crous P.W."/>
            <person name="Grigoriev I.V."/>
        </authorList>
    </citation>
    <scope>NUCLEOTIDE SEQUENCE</scope>
    <source>
        <strain evidence="2 4">CBS 781.70</strain>
    </source>
</reference>
<name>A0A6G1GBH0_9PEZI</name>
<feature type="chain" id="PRO_5044631976" description="Secreted protein" evidence="1">
    <location>
        <begin position="25"/>
        <end position="107"/>
    </location>
</feature>
<evidence type="ECO:0000256" key="1">
    <source>
        <dbReference type="SAM" id="SignalP"/>
    </source>
</evidence>
<keyword evidence="3" id="KW-1185">Reference proteome</keyword>
<dbReference type="AlphaFoldDB" id="A0A6G1GBH0"/>
<protein>
    <recommendedName>
        <fullName evidence="5">Secreted protein</fullName>
    </recommendedName>
</protein>
<dbReference type="RefSeq" id="XP_033536953.1">
    <property type="nucleotide sequence ID" value="XM_033674172.1"/>
</dbReference>
<feature type="signal peptide" evidence="1">
    <location>
        <begin position="1"/>
        <end position="24"/>
    </location>
</feature>
<evidence type="ECO:0000313" key="2">
    <source>
        <dbReference type="EMBL" id="KAF1815322.1"/>
    </source>
</evidence>